<dbReference type="AlphaFoldDB" id="A0A9D1PAD5"/>
<evidence type="ECO:0000313" key="1">
    <source>
        <dbReference type="EMBL" id="HIV28820.1"/>
    </source>
</evidence>
<dbReference type="EMBL" id="DVOT01000232">
    <property type="protein sequence ID" value="HIV28820.1"/>
    <property type="molecule type" value="Genomic_DNA"/>
</dbReference>
<dbReference type="Gene3D" id="1.10.1220.10">
    <property type="entry name" value="Met repressor-like"/>
    <property type="match status" value="1"/>
</dbReference>
<name>A0A9D1PAD5_9FIRM</name>
<protein>
    <submittedName>
        <fullName evidence="1">Type II toxin-antitoxin system RelB/DinJ family antitoxin</fullName>
    </submittedName>
</protein>
<dbReference type="Proteomes" id="UP000886884">
    <property type="component" value="Unassembled WGS sequence"/>
</dbReference>
<comment type="caution">
    <text evidence="1">The sequence shown here is derived from an EMBL/GenBank/DDBJ whole genome shotgun (WGS) entry which is preliminary data.</text>
</comment>
<reference evidence="1" key="1">
    <citation type="submission" date="2020-10" db="EMBL/GenBank/DDBJ databases">
        <authorList>
            <person name="Gilroy R."/>
        </authorList>
    </citation>
    <scope>NUCLEOTIDE SEQUENCE</scope>
    <source>
        <strain evidence="1">CHK183-6373</strain>
    </source>
</reference>
<sequence length="101" mass="11010">MASKSANVMARVEPEIKAQAEAVLDQLGLPVSVVINSLYRQIIMNNGLPFSLTIPTKLPVRDQMSAAQFDAMMEKGLIQAQAGNGMDLDEAFEQIMTRTAK</sequence>
<dbReference type="GO" id="GO:0006355">
    <property type="term" value="P:regulation of DNA-templated transcription"/>
    <property type="evidence" value="ECO:0007669"/>
    <property type="project" value="InterPro"/>
</dbReference>
<evidence type="ECO:0000313" key="2">
    <source>
        <dbReference type="Proteomes" id="UP000886884"/>
    </source>
</evidence>
<reference evidence="1" key="2">
    <citation type="journal article" date="2021" name="PeerJ">
        <title>Extensive microbial diversity within the chicken gut microbiome revealed by metagenomics and culture.</title>
        <authorList>
            <person name="Gilroy R."/>
            <person name="Ravi A."/>
            <person name="Getino M."/>
            <person name="Pursley I."/>
            <person name="Horton D.L."/>
            <person name="Alikhan N.F."/>
            <person name="Baker D."/>
            <person name="Gharbi K."/>
            <person name="Hall N."/>
            <person name="Watson M."/>
            <person name="Adriaenssens E.M."/>
            <person name="Foster-Nyarko E."/>
            <person name="Jarju S."/>
            <person name="Secka A."/>
            <person name="Antonio M."/>
            <person name="Oren A."/>
            <person name="Chaudhuri R.R."/>
            <person name="La Ragione R."/>
            <person name="Hildebrand F."/>
            <person name="Pallen M.J."/>
        </authorList>
    </citation>
    <scope>NUCLEOTIDE SEQUENCE</scope>
    <source>
        <strain evidence="1">CHK183-6373</strain>
    </source>
</reference>
<dbReference type="InterPro" id="IPR013321">
    <property type="entry name" value="Arc_rbn_hlx_hlx"/>
</dbReference>
<organism evidence="1 2">
    <name type="scientific">Candidatus Ornithocaccomicrobium faecavium</name>
    <dbReference type="NCBI Taxonomy" id="2840890"/>
    <lineage>
        <taxon>Bacteria</taxon>
        <taxon>Bacillati</taxon>
        <taxon>Bacillota</taxon>
        <taxon>Clostridia</taxon>
        <taxon>Candidatus Ornithocaccomicrobium</taxon>
    </lineage>
</organism>
<dbReference type="Pfam" id="PF04221">
    <property type="entry name" value="RelB"/>
    <property type="match status" value="1"/>
</dbReference>
<proteinExistence type="predicted"/>
<accession>A0A9D1PAD5</accession>
<dbReference type="NCBIfam" id="TIGR02384">
    <property type="entry name" value="RelB_DinJ"/>
    <property type="match status" value="1"/>
</dbReference>
<dbReference type="InterPro" id="IPR007337">
    <property type="entry name" value="RelB/DinJ"/>
</dbReference>
<gene>
    <name evidence="1" type="ORF">IAA64_12730</name>
</gene>